<dbReference type="CDD" id="cd00531">
    <property type="entry name" value="NTF2_like"/>
    <property type="match status" value="1"/>
</dbReference>
<dbReference type="SUPFAM" id="SSF54427">
    <property type="entry name" value="NTF2-like"/>
    <property type="match status" value="1"/>
</dbReference>
<dbReference type="Gene3D" id="3.10.450.50">
    <property type="match status" value="1"/>
</dbReference>
<evidence type="ECO:0000259" key="1">
    <source>
        <dbReference type="Pfam" id="PF14534"/>
    </source>
</evidence>
<keyword evidence="3" id="KW-1185">Reference proteome</keyword>
<proteinExistence type="predicted"/>
<dbReference type="AlphaFoldDB" id="A0AAV5SU38"/>
<dbReference type="InterPro" id="IPR032710">
    <property type="entry name" value="NTF2-like_dom_sf"/>
</dbReference>
<protein>
    <recommendedName>
        <fullName evidence="1">DUF4440 domain-containing protein</fullName>
    </recommendedName>
</protein>
<feature type="domain" description="DUF4440" evidence="1">
    <location>
        <begin position="7"/>
        <end position="126"/>
    </location>
</feature>
<dbReference type="PANTHER" id="PTHR31664">
    <property type="entry name" value="PROTEIN CBG16427"/>
    <property type="match status" value="1"/>
</dbReference>
<dbReference type="PANTHER" id="PTHR31664:SF4">
    <property type="entry name" value="DUF4440 DOMAIN-CONTAINING PROTEIN"/>
    <property type="match status" value="1"/>
</dbReference>
<feature type="non-terminal residue" evidence="2">
    <location>
        <position position="1"/>
    </location>
</feature>
<evidence type="ECO:0000313" key="2">
    <source>
        <dbReference type="EMBL" id="GMS86656.1"/>
    </source>
</evidence>
<reference evidence="2" key="1">
    <citation type="submission" date="2023-10" db="EMBL/GenBank/DDBJ databases">
        <title>Genome assembly of Pristionchus species.</title>
        <authorList>
            <person name="Yoshida K."/>
            <person name="Sommer R.J."/>
        </authorList>
    </citation>
    <scope>NUCLEOTIDE SEQUENCE</scope>
    <source>
        <strain evidence="2">RS0144</strain>
    </source>
</reference>
<name>A0AAV5SU38_9BILA</name>
<comment type="caution">
    <text evidence="2">The sequence shown here is derived from an EMBL/GenBank/DDBJ whole genome shotgun (WGS) entry which is preliminary data.</text>
</comment>
<dbReference type="Proteomes" id="UP001432027">
    <property type="component" value="Unassembled WGS sequence"/>
</dbReference>
<dbReference type="InterPro" id="IPR027843">
    <property type="entry name" value="DUF4440"/>
</dbReference>
<sequence length="133" mass="14755">EAKALLKPIHAAYAENLEKGNPKAVASFYAPDGVLVHKGKTCSHGRDAIEKHLAPFAVPTDTVVSTLMQFSLLIIIVIHISNEIYEATSDHIVYRAVYKTTIKSSGSQFGGNFEQIFRKEGSEWLIIYDEFEA</sequence>
<dbReference type="EMBL" id="BTSX01000002">
    <property type="protein sequence ID" value="GMS86656.1"/>
    <property type="molecule type" value="Genomic_DNA"/>
</dbReference>
<evidence type="ECO:0000313" key="3">
    <source>
        <dbReference type="Proteomes" id="UP001432027"/>
    </source>
</evidence>
<gene>
    <name evidence="2" type="ORF">PENTCL1PPCAC_8831</name>
</gene>
<accession>A0AAV5SU38</accession>
<organism evidence="2 3">
    <name type="scientific">Pristionchus entomophagus</name>
    <dbReference type="NCBI Taxonomy" id="358040"/>
    <lineage>
        <taxon>Eukaryota</taxon>
        <taxon>Metazoa</taxon>
        <taxon>Ecdysozoa</taxon>
        <taxon>Nematoda</taxon>
        <taxon>Chromadorea</taxon>
        <taxon>Rhabditida</taxon>
        <taxon>Rhabditina</taxon>
        <taxon>Diplogasteromorpha</taxon>
        <taxon>Diplogasteroidea</taxon>
        <taxon>Neodiplogasteridae</taxon>
        <taxon>Pristionchus</taxon>
    </lineage>
</organism>
<dbReference type="Pfam" id="PF14534">
    <property type="entry name" value="DUF4440"/>
    <property type="match status" value="1"/>
</dbReference>